<proteinExistence type="predicted"/>
<reference evidence="1 2" key="1">
    <citation type="submission" date="2018-08" db="EMBL/GenBank/DDBJ databases">
        <title>Recombination of ecologically and evolutionarily significant loci maintains genetic cohesion in the Pseudomonas syringae species complex.</title>
        <authorList>
            <person name="Dillon M."/>
            <person name="Thakur S."/>
            <person name="Almeida R.N.D."/>
            <person name="Weir B.S."/>
            <person name="Guttman D.S."/>
        </authorList>
    </citation>
    <scope>NUCLEOTIDE SEQUENCE [LARGE SCALE GENOMIC DNA]</scope>
    <source>
        <strain evidence="1 2">ICMP 9749</strain>
    </source>
</reference>
<dbReference type="EMBL" id="RBTX01000467">
    <property type="protein sequence ID" value="RMU29833.1"/>
    <property type="molecule type" value="Genomic_DNA"/>
</dbReference>
<evidence type="ECO:0000313" key="2">
    <source>
        <dbReference type="Proteomes" id="UP000281514"/>
    </source>
</evidence>
<gene>
    <name evidence="1" type="ORF">ALP32_02694</name>
</gene>
<name>A0A3M5T894_9PSED</name>
<dbReference type="AlphaFoldDB" id="A0A3M5T894"/>
<accession>A0A3M5T894</accession>
<comment type="caution">
    <text evidence="1">The sequence shown here is derived from an EMBL/GenBank/DDBJ whole genome shotgun (WGS) entry which is preliminary data.</text>
</comment>
<dbReference type="RefSeq" id="WP_024421058.1">
    <property type="nucleotide sequence ID" value="NZ_BMNO01000175.1"/>
</dbReference>
<evidence type="ECO:0000313" key="1">
    <source>
        <dbReference type="EMBL" id="RMU29833.1"/>
    </source>
</evidence>
<dbReference type="Proteomes" id="UP000281514">
    <property type="component" value="Unassembled WGS sequence"/>
</dbReference>
<protein>
    <submittedName>
        <fullName evidence="1">Uncharacterized protein</fullName>
    </submittedName>
</protein>
<sequence length="87" mass="9560">MNADQQLAHALRMRFGLPPAQPTDTQLANIKAAIKRIKDLGRTVTQNDWAEAVNNYCPGVGERIYRGADNSDLNTLLALALADARRV</sequence>
<organism evidence="1 2">
    <name type="scientific">Pseudomonas avellanae</name>
    <dbReference type="NCBI Taxonomy" id="46257"/>
    <lineage>
        <taxon>Bacteria</taxon>
        <taxon>Pseudomonadati</taxon>
        <taxon>Pseudomonadota</taxon>
        <taxon>Gammaproteobacteria</taxon>
        <taxon>Pseudomonadales</taxon>
        <taxon>Pseudomonadaceae</taxon>
        <taxon>Pseudomonas</taxon>
    </lineage>
</organism>